<dbReference type="RefSeq" id="WP_141996140.1">
    <property type="nucleotide sequence ID" value="NZ_VFML01000001.1"/>
</dbReference>
<protein>
    <submittedName>
        <fullName evidence="4">HSP20 family molecular chaperone IbpA</fullName>
    </submittedName>
</protein>
<accession>A0A542DE11</accession>
<evidence type="ECO:0000313" key="4">
    <source>
        <dbReference type="EMBL" id="TQJ01311.1"/>
    </source>
</evidence>
<dbReference type="CDD" id="cd06464">
    <property type="entry name" value="ACD_sHsps-like"/>
    <property type="match status" value="1"/>
</dbReference>
<name>A0A542DE11_AMYCI</name>
<gene>
    <name evidence="4" type="ORF">FB471_0985</name>
</gene>
<evidence type="ECO:0000256" key="1">
    <source>
        <dbReference type="PROSITE-ProRule" id="PRU00285"/>
    </source>
</evidence>
<dbReference type="PANTHER" id="PTHR11527">
    <property type="entry name" value="HEAT-SHOCK PROTEIN 20 FAMILY MEMBER"/>
    <property type="match status" value="1"/>
</dbReference>
<dbReference type="AlphaFoldDB" id="A0A542DE11"/>
<keyword evidence="5" id="KW-1185">Reference proteome</keyword>
<comment type="caution">
    <text evidence="4">The sequence shown here is derived from an EMBL/GenBank/DDBJ whole genome shotgun (WGS) entry which is preliminary data.</text>
</comment>
<feature type="domain" description="SHSP" evidence="3">
    <location>
        <begin position="31"/>
        <end position="140"/>
    </location>
</feature>
<dbReference type="PROSITE" id="PS01031">
    <property type="entry name" value="SHSP"/>
    <property type="match status" value="1"/>
</dbReference>
<dbReference type="SUPFAM" id="SSF49764">
    <property type="entry name" value="HSP20-like chaperones"/>
    <property type="match status" value="1"/>
</dbReference>
<dbReference type="Pfam" id="PF00011">
    <property type="entry name" value="HSP20"/>
    <property type="match status" value="1"/>
</dbReference>
<dbReference type="InterPro" id="IPR002068">
    <property type="entry name" value="A-crystallin/Hsp20_dom"/>
</dbReference>
<organism evidence="4 5">
    <name type="scientific">Amycolatopsis cihanbeyliensis</name>
    <dbReference type="NCBI Taxonomy" id="1128664"/>
    <lineage>
        <taxon>Bacteria</taxon>
        <taxon>Bacillati</taxon>
        <taxon>Actinomycetota</taxon>
        <taxon>Actinomycetes</taxon>
        <taxon>Pseudonocardiales</taxon>
        <taxon>Pseudonocardiaceae</taxon>
        <taxon>Amycolatopsis</taxon>
    </lineage>
</organism>
<dbReference type="OrthoDB" id="3855217at2"/>
<reference evidence="4 5" key="1">
    <citation type="submission" date="2019-06" db="EMBL/GenBank/DDBJ databases">
        <title>Sequencing the genomes of 1000 actinobacteria strains.</title>
        <authorList>
            <person name="Klenk H.-P."/>
        </authorList>
    </citation>
    <scope>NUCLEOTIDE SEQUENCE [LARGE SCALE GENOMIC DNA]</scope>
    <source>
        <strain evidence="4 5">DSM 45679</strain>
    </source>
</reference>
<proteinExistence type="inferred from homology"/>
<comment type="similarity">
    <text evidence="1 2">Belongs to the small heat shock protein (HSP20) family.</text>
</comment>
<evidence type="ECO:0000313" key="5">
    <source>
        <dbReference type="Proteomes" id="UP000320876"/>
    </source>
</evidence>
<dbReference type="Proteomes" id="UP000320876">
    <property type="component" value="Unassembled WGS sequence"/>
</dbReference>
<sequence>MNLPVRRHTHTVLPDLAEIFETITPFAGLRPLLDSHTIRIEDKVEDGKYVLRAEIPGVTAKDLNVSVHNGLLTVEAERSQSTSGKGRSEFRYGSFSRTVSLPAGAAEDEIRADYADGILTVAVALAEQEDIRKHIEVNEPK</sequence>
<dbReference type="Gene3D" id="2.60.40.790">
    <property type="match status" value="1"/>
</dbReference>
<evidence type="ECO:0000259" key="3">
    <source>
        <dbReference type="PROSITE" id="PS01031"/>
    </source>
</evidence>
<evidence type="ECO:0000256" key="2">
    <source>
        <dbReference type="RuleBase" id="RU003616"/>
    </source>
</evidence>
<dbReference type="InterPro" id="IPR031107">
    <property type="entry name" value="Small_HSP"/>
</dbReference>
<dbReference type="EMBL" id="VFML01000001">
    <property type="protein sequence ID" value="TQJ01311.1"/>
    <property type="molecule type" value="Genomic_DNA"/>
</dbReference>
<dbReference type="InterPro" id="IPR008978">
    <property type="entry name" value="HSP20-like_chaperone"/>
</dbReference>